<name>A0A816LYK6_BRANA</name>
<reference evidence="1" key="1">
    <citation type="submission" date="2021-01" db="EMBL/GenBank/DDBJ databases">
        <authorList>
            <consortium name="Genoscope - CEA"/>
            <person name="William W."/>
        </authorList>
    </citation>
    <scope>NUCLEOTIDE SEQUENCE</scope>
</reference>
<proteinExistence type="predicted"/>
<evidence type="ECO:0000313" key="1">
    <source>
        <dbReference type="EMBL" id="CAF1963834.1"/>
    </source>
</evidence>
<dbReference type="EMBL" id="HG994371">
    <property type="protein sequence ID" value="CAF1963834.1"/>
    <property type="molecule type" value="Genomic_DNA"/>
</dbReference>
<dbReference type="Proteomes" id="UP001295469">
    <property type="component" value="Chromosome C07"/>
</dbReference>
<protein>
    <submittedName>
        <fullName evidence="1">(rape) hypothetical protein</fullName>
    </submittedName>
</protein>
<sequence length="37" mass="4012">MHPSCAQVSPKSILAGALTPEKSFRSQLCPRVSWQLG</sequence>
<organism evidence="1">
    <name type="scientific">Brassica napus</name>
    <name type="common">Rape</name>
    <dbReference type="NCBI Taxonomy" id="3708"/>
    <lineage>
        <taxon>Eukaryota</taxon>
        <taxon>Viridiplantae</taxon>
        <taxon>Streptophyta</taxon>
        <taxon>Embryophyta</taxon>
        <taxon>Tracheophyta</taxon>
        <taxon>Spermatophyta</taxon>
        <taxon>Magnoliopsida</taxon>
        <taxon>eudicotyledons</taxon>
        <taxon>Gunneridae</taxon>
        <taxon>Pentapetalae</taxon>
        <taxon>rosids</taxon>
        <taxon>malvids</taxon>
        <taxon>Brassicales</taxon>
        <taxon>Brassicaceae</taxon>
        <taxon>Brassiceae</taxon>
        <taxon>Brassica</taxon>
    </lineage>
</organism>
<accession>A0A816LYK6</accession>
<dbReference type="AlphaFoldDB" id="A0A816LYK6"/>
<gene>
    <name evidence="1" type="ORF">DARMORV10_C07P12530.1</name>
</gene>